<sequence length="236" mass="25840">MKILIIKAFAAQGSLETEILGSYVKHIHASRPEASVQVCRPTSGEELPDPAQYDLLIVTGGAFDLFTTEPAPWVQSILELVRTLENGRPGGTKLLGICWGQQVVQLALGGRLGALSEGPRVGVQDIPLLKPQGTDFFGRDVLLLHKFHRRKIASLSDGFVPLAADYEILMSKSRQILTFQSHPEMSAEISQHLLDADTGFYTETASPNPAITMRGIDHAHDGEHVWARILEWASVP</sequence>
<keyword evidence="2" id="KW-0808">Transferase</keyword>
<keyword evidence="2" id="KW-0315">Glutamine amidotransferase</keyword>
<evidence type="ECO:0000313" key="3">
    <source>
        <dbReference type="Proteomes" id="UP000076881"/>
    </source>
</evidence>
<keyword evidence="3" id="KW-1185">Reference proteome</keyword>
<comment type="caution">
    <text evidence="2">The sequence shown here is derived from an EMBL/GenBank/DDBJ whole genome shotgun (WGS) entry which is preliminary data.</text>
</comment>
<proteinExistence type="predicted"/>
<dbReference type="GO" id="GO:0005634">
    <property type="term" value="C:nucleus"/>
    <property type="evidence" value="ECO:0007669"/>
    <property type="project" value="TreeGrafter"/>
</dbReference>
<accession>A0A168DPC7</accession>
<dbReference type="PANTHER" id="PTHR42695">
    <property type="entry name" value="GLUTAMINE AMIDOTRANSFERASE YLR126C-RELATED"/>
    <property type="match status" value="1"/>
</dbReference>
<dbReference type="PANTHER" id="PTHR42695:SF5">
    <property type="entry name" value="GLUTAMINE AMIDOTRANSFERASE YLR126C-RELATED"/>
    <property type="match status" value="1"/>
</dbReference>
<feature type="domain" description="Glutamine amidotransferase" evidence="1">
    <location>
        <begin position="34"/>
        <end position="188"/>
    </location>
</feature>
<dbReference type="SUPFAM" id="SSF52317">
    <property type="entry name" value="Class I glutamine amidotransferase-like"/>
    <property type="match status" value="1"/>
</dbReference>
<dbReference type="InterPro" id="IPR017926">
    <property type="entry name" value="GATASE"/>
</dbReference>
<dbReference type="AlphaFoldDB" id="A0A168DPC7"/>
<dbReference type="Gene3D" id="3.40.50.880">
    <property type="match status" value="1"/>
</dbReference>
<gene>
    <name evidence="2" type="ORF">LEL_08630</name>
</gene>
<evidence type="ECO:0000313" key="2">
    <source>
        <dbReference type="EMBL" id="OAA72846.1"/>
    </source>
</evidence>
<dbReference type="InterPro" id="IPR029062">
    <property type="entry name" value="Class_I_gatase-like"/>
</dbReference>
<evidence type="ECO:0000259" key="1">
    <source>
        <dbReference type="Pfam" id="PF00117"/>
    </source>
</evidence>
<dbReference type="InterPro" id="IPR044992">
    <property type="entry name" value="ChyE-like"/>
</dbReference>
<dbReference type="EMBL" id="AZHF01000007">
    <property type="protein sequence ID" value="OAA72846.1"/>
    <property type="molecule type" value="Genomic_DNA"/>
</dbReference>
<dbReference type="OrthoDB" id="92161at2759"/>
<dbReference type="GO" id="GO:0016740">
    <property type="term" value="F:transferase activity"/>
    <property type="evidence" value="ECO:0007669"/>
    <property type="project" value="UniProtKB-KW"/>
</dbReference>
<protein>
    <submittedName>
        <fullName evidence="2">Glutamine amidotransferase type 1</fullName>
    </submittedName>
</protein>
<dbReference type="STRING" id="1081108.A0A168DPC7"/>
<dbReference type="Proteomes" id="UP000076881">
    <property type="component" value="Unassembled WGS sequence"/>
</dbReference>
<dbReference type="GO" id="GO:0005829">
    <property type="term" value="C:cytosol"/>
    <property type="evidence" value="ECO:0007669"/>
    <property type="project" value="TreeGrafter"/>
</dbReference>
<reference evidence="2 3" key="1">
    <citation type="journal article" date="2016" name="Genome Biol. Evol.">
        <title>Divergent and convergent evolution of fungal pathogenicity.</title>
        <authorList>
            <person name="Shang Y."/>
            <person name="Xiao G."/>
            <person name="Zheng P."/>
            <person name="Cen K."/>
            <person name="Zhan S."/>
            <person name="Wang C."/>
        </authorList>
    </citation>
    <scope>NUCLEOTIDE SEQUENCE [LARGE SCALE GENOMIC DNA]</scope>
    <source>
        <strain evidence="2 3">RCEF 1005</strain>
    </source>
</reference>
<organism evidence="2 3">
    <name type="scientific">Akanthomyces lecanii RCEF 1005</name>
    <dbReference type="NCBI Taxonomy" id="1081108"/>
    <lineage>
        <taxon>Eukaryota</taxon>
        <taxon>Fungi</taxon>
        <taxon>Dikarya</taxon>
        <taxon>Ascomycota</taxon>
        <taxon>Pezizomycotina</taxon>
        <taxon>Sordariomycetes</taxon>
        <taxon>Hypocreomycetidae</taxon>
        <taxon>Hypocreales</taxon>
        <taxon>Cordycipitaceae</taxon>
        <taxon>Akanthomyces</taxon>
        <taxon>Cordyceps confragosa</taxon>
    </lineage>
</organism>
<dbReference type="PROSITE" id="PS51273">
    <property type="entry name" value="GATASE_TYPE_1"/>
    <property type="match status" value="1"/>
</dbReference>
<dbReference type="Pfam" id="PF00117">
    <property type="entry name" value="GATase"/>
    <property type="match status" value="1"/>
</dbReference>
<name>A0A168DPC7_CORDF</name>